<feature type="domain" description="NAD-dependent epimerase/dehydratase" evidence="1">
    <location>
        <begin position="3"/>
        <end position="118"/>
    </location>
</feature>
<keyword evidence="4" id="KW-1185">Reference proteome</keyword>
<protein>
    <submittedName>
        <fullName evidence="2">SDR family oxidoreductase</fullName>
    </submittedName>
</protein>
<dbReference type="PANTHER" id="PTHR12126:SF11">
    <property type="entry name" value="NADH DEHYDROGENASE [UBIQUINONE] 1 ALPHA SUBCOMPLEX SUBUNIT 9, MITOCHONDRIAL"/>
    <property type="match status" value="1"/>
</dbReference>
<dbReference type="GO" id="GO:0044877">
    <property type="term" value="F:protein-containing complex binding"/>
    <property type="evidence" value="ECO:0007669"/>
    <property type="project" value="TreeGrafter"/>
</dbReference>
<dbReference type="RefSeq" id="WP_043408345.1">
    <property type="nucleotide sequence ID" value="NZ_CP092427.2"/>
</dbReference>
<dbReference type="InterPro" id="IPR001509">
    <property type="entry name" value="Epimerase_deHydtase"/>
</dbReference>
<dbReference type="Proteomes" id="UP001055159">
    <property type="component" value="Chromosome"/>
</dbReference>
<dbReference type="PANTHER" id="PTHR12126">
    <property type="entry name" value="NADH-UBIQUINONE OXIDOREDUCTASE 39 KDA SUBUNIT-RELATED"/>
    <property type="match status" value="1"/>
</dbReference>
<dbReference type="AlphaFoldDB" id="A0A9X2YIR2"/>
<dbReference type="Gene3D" id="3.40.50.720">
    <property type="entry name" value="NAD(P)-binding Rossmann-like Domain"/>
    <property type="match status" value="1"/>
</dbReference>
<dbReference type="SUPFAM" id="SSF51735">
    <property type="entry name" value="NAD(P)-binding Rossmann-fold domains"/>
    <property type="match status" value="1"/>
</dbReference>
<dbReference type="Pfam" id="PF01370">
    <property type="entry name" value="Epimerase"/>
    <property type="match status" value="1"/>
</dbReference>
<proteinExistence type="predicted"/>
<evidence type="ECO:0000313" key="5">
    <source>
        <dbReference type="Proteomes" id="UP001140272"/>
    </source>
</evidence>
<sequence>MKIVVIGGTGLIGTNVVRLLTERGHDAVAAAPSTGVDTYTGQGLTQAVSGADVVVDVSNSPTLDDAAADFFRTATTNLLRAEADAGVGLHVALSVVGTAELATQSGYFAAKLAQEQLIADGPLPYTIVHATQFFEFVDTLADSATVDGAVRMPPAYFQPMAAVDVAEGVARAALEAPAGGIVEIGGPNAVLLPDLIRTALTARGDTRPVIADPDAQYWGVDLGERTLLPGPRAMLSITRFEDWLLRTAATR</sequence>
<gene>
    <name evidence="2" type="ORF">H7H73_30035</name>
    <name evidence="3" type="ORF">MJO55_11715</name>
</gene>
<dbReference type="EMBL" id="JACKRN010000955">
    <property type="protein sequence ID" value="MCV7073903.1"/>
    <property type="molecule type" value="Genomic_DNA"/>
</dbReference>
<organism evidence="2 5">
    <name type="scientific">Mycolicibacterium rufum</name>
    <dbReference type="NCBI Taxonomy" id="318424"/>
    <lineage>
        <taxon>Bacteria</taxon>
        <taxon>Bacillati</taxon>
        <taxon>Actinomycetota</taxon>
        <taxon>Actinomycetes</taxon>
        <taxon>Mycobacteriales</taxon>
        <taxon>Mycobacteriaceae</taxon>
        <taxon>Mycolicibacterium</taxon>
    </lineage>
</organism>
<evidence type="ECO:0000259" key="1">
    <source>
        <dbReference type="Pfam" id="PF01370"/>
    </source>
</evidence>
<name>A0A9X2YIR2_9MYCO</name>
<reference evidence="2" key="1">
    <citation type="submission" date="2020-07" db="EMBL/GenBank/DDBJ databases">
        <authorList>
            <person name="Pettersson B.M.F."/>
            <person name="Behra P.R.K."/>
            <person name="Ramesh M."/>
            <person name="Das S."/>
            <person name="Dasgupta S."/>
            <person name="Kirsebom L.A."/>
        </authorList>
    </citation>
    <scope>NUCLEOTIDE SEQUENCE</scope>
    <source>
        <strain evidence="2">DSM 45406</strain>
    </source>
</reference>
<reference evidence="2" key="2">
    <citation type="journal article" date="2022" name="BMC Genomics">
        <title>Comparative genome analysis of mycobacteria focusing on tRNA and non-coding RNA.</title>
        <authorList>
            <person name="Behra P.R.K."/>
            <person name="Pettersson B.M.F."/>
            <person name="Ramesh M."/>
            <person name="Das S."/>
            <person name="Dasgupta S."/>
            <person name="Kirsebom L.A."/>
        </authorList>
    </citation>
    <scope>NUCLEOTIDE SEQUENCE</scope>
    <source>
        <strain evidence="2">DSM 45406</strain>
    </source>
</reference>
<evidence type="ECO:0000313" key="3">
    <source>
        <dbReference type="EMBL" id="ULP39011.1"/>
    </source>
</evidence>
<accession>A0A9X2YIR2</accession>
<dbReference type="InterPro" id="IPR036291">
    <property type="entry name" value="NAD(P)-bd_dom_sf"/>
</dbReference>
<reference evidence="3" key="3">
    <citation type="submission" date="2022-08" db="EMBL/GenBank/DDBJ databases">
        <title>Whole genome sequencing of non-tuberculosis mycobacteria type-strains.</title>
        <authorList>
            <person name="Igarashi Y."/>
            <person name="Osugi A."/>
            <person name="Mitarai S."/>
        </authorList>
    </citation>
    <scope>NUCLEOTIDE SEQUENCE</scope>
    <source>
        <strain evidence="3">JCM 16372</strain>
    </source>
</reference>
<dbReference type="Proteomes" id="UP001140272">
    <property type="component" value="Unassembled WGS sequence"/>
</dbReference>
<dbReference type="EMBL" id="CP092427">
    <property type="protein sequence ID" value="ULP39011.1"/>
    <property type="molecule type" value="Genomic_DNA"/>
</dbReference>
<evidence type="ECO:0000313" key="4">
    <source>
        <dbReference type="Proteomes" id="UP001055159"/>
    </source>
</evidence>
<dbReference type="InterPro" id="IPR051207">
    <property type="entry name" value="ComplexI_NDUFA9_subunit"/>
</dbReference>
<evidence type="ECO:0000313" key="2">
    <source>
        <dbReference type="EMBL" id="MCV7073903.1"/>
    </source>
</evidence>